<evidence type="ECO:0000256" key="1">
    <source>
        <dbReference type="SAM" id="MobiDB-lite"/>
    </source>
</evidence>
<feature type="region of interest" description="Disordered" evidence="1">
    <location>
        <begin position="302"/>
        <end position="341"/>
    </location>
</feature>
<dbReference type="Pfam" id="PF01388">
    <property type="entry name" value="ARID"/>
    <property type="match status" value="1"/>
</dbReference>
<dbReference type="Proteomes" id="UP001151760">
    <property type="component" value="Unassembled WGS sequence"/>
</dbReference>
<dbReference type="PROSITE" id="PS51011">
    <property type="entry name" value="ARID"/>
    <property type="match status" value="1"/>
</dbReference>
<comment type="caution">
    <text evidence="3">The sequence shown here is derived from an EMBL/GenBank/DDBJ whole genome shotgun (WGS) entry which is preliminary data.</text>
</comment>
<protein>
    <submittedName>
        <fullName evidence="3">ARID DNA-binding domain-containing protein</fullName>
    </submittedName>
</protein>
<dbReference type="CDD" id="cd16100">
    <property type="entry name" value="ARID"/>
    <property type="match status" value="1"/>
</dbReference>
<dbReference type="GO" id="GO:0003677">
    <property type="term" value="F:DNA binding"/>
    <property type="evidence" value="ECO:0007669"/>
    <property type="project" value="UniProtKB-KW"/>
</dbReference>
<evidence type="ECO:0000313" key="4">
    <source>
        <dbReference type="Proteomes" id="UP001151760"/>
    </source>
</evidence>
<reference evidence="3" key="2">
    <citation type="submission" date="2022-01" db="EMBL/GenBank/DDBJ databases">
        <authorList>
            <person name="Yamashiro T."/>
            <person name="Shiraishi A."/>
            <person name="Satake H."/>
            <person name="Nakayama K."/>
        </authorList>
    </citation>
    <scope>NUCLEOTIDE SEQUENCE</scope>
</reference>
<keyword evidence="4" id="KW-1185">Reference proteome</keyword>
<proteinExistence type="predicted"/>
<dbReference type="EMBL" id="BQNB010016609">
    <property type="protein sequence ID" value="GJT53689.1"/>
    <property type="molecule type" value="Genomic_DNA"/>
</dbReference>
<accession>A0ABQ5ERX6</accession>
<sequence>KFAANKLDDQMKFLFTYGLGEVMIKNGDQGYLIPGVSYAPEVTLNILSIELLERQGFGIIYEDNTCRLIYMFKNPKDHKFNEDKLRIMHNEYLEKYFESLENSAEENKTVGLVPMQDDMIEIKGTLYSTKVNTFNEYVAFLNLIKQDEIISQQWDTFRERFDKVVRWFYKSYLEKPLPGPIPPKINGVQIHLFDLYKLIEGLGGYLSIYFGNEFGTIGEILGLSKQDGEEIKRCYTNYLDVFTSYYKTARVPTKNVEEGNEDTCLTSHQCGFAEIKAPNMEAANRKGKEKIEHFGVKLEDLNGEEYHDSQPNKKEGSTLNKGIKIKTEDTSSTSSEDLVII</sequence>
<feature type="domain" description="ARID" evidence="2">
    <location>
        <begin position="155"/>
        <end position="247"/>
    </location>
</feature>
<organism evidence="3 4">
    <name type="scientific">Tanacetum coccineum</name>
    <dbReference type="NCBI Taxonomy" id="301880"/>
    <lineage>
        <taxon>Eukaryota</taxon>
        <taxon>Viridiplantae</taxon>
        <taxon>Streptophyta</taxon>
        <taxon>Embryophyta</taxon>
        <taxon>Tracheophyta</taxon>
        <taxon>Spermatophyta</taxon>
        <taxon>Magnoliopsida</taxon>
        <taxon>eudicotyledons</taxon>
        <taxon>Gunneridae</taxon>
        <taxon>Pentapetalae</taxon>
        <taxon>asterids</taxon>
        <taxon>campanulids</taxon>
        <taxon>Asterales</taxon>
        <taxon>Asteraceae</taxon>
        <taxon>Asteroideae</taxon>
        <taxon>Anthemideae</taxon>
        <taxon>Anthemidinae</taxon>
        <taxon>Tanacetum</taxon>
    </lineage>
</organism>
<dbReference type="InterPro" id="IPR001606">
    <property type="entry name" value="ARID_dom"/>
</dbReference>
<dbReference type="SUPFAM" id="SSF46774">
    <property type="entry name" value="ARID-like"/>
    <property type="match status" value="1"/>
</dbReference>
<feature type="non-terminal residue" evidence="3">
    <location>
        <position position="1"/>
    </location>
</feature>
<keyword evidence="3" id="KW-0238">DNA-binding</keyword>
<dbReference type="InterPro" id="IPR036431">
    <property type="entry name" value="ARID_dom_sf"/>
</dbReference>
<dbReference type="PANTHER" id="PTHR46410">
    <property type="entry name" value="AT-RICH INTERACTIVE DOMAIN-CONTAINING PROTEIN 2"/>
    <property type="match status" value="1"/>
</dbReference>
<evidence type="ECO:0000313" key="3">
    <source>
        <dbReference type="EMBL" id="GJT53689.1"/>
    </source>
</evidence>
<dbReference type="Gene3D" id="1.10.150.60">
    <property type="entry name" value="ARID DNA-binding domain"/>
    <property type="match status" value="1"/>
</dbReference>
<feature type="compositionally biased region" description="Low complexity" evidence="1">
    <location>
        <begin position="330"/>
        <end position="341"/>
    </location>
</feature>
<evidence type="ECO:0000259" key="2">
    <source>
        <dbReference type="PROSITE" id="PS51011"/>
    </source>
</evidence>
<dbReference type="PANTHER" id="PTHR46410:SF26">
    <property type="entry name" value="BULB-TYPE LECTIN DOMAIN-CONTAINING PROTEIN-RELATED"/>
    <property type="match status" value="1"/>
</dbReference>
<feature type="compositionally biased region" description="Basic and acidic residues" evidence="1">
    <location>
        <begin position="302"/>
        <end position="316"/>
    </location>
</feature>
<name>A0ABQ5ERX6_9ASTR</name>
<gene>
    <name evidence="3" type="ORF">Tco_0988743</name>
</gene>
<reference evidence="3" key="1">
    <citation type="journal article" date="2022" name="Int. J. Mol. Sci.">
        <title>Draft Genome of Tanacetum Coccineum: Genomic Comparison of Closely Related Tanacetum-Family Plants.</title>
        <authorList>
            <person name="Yamashiro T."/>
            <person name="Shiraishi A."/>
            <person name="Nakayama K."/>
            <person name="Satake H."/>
        </authorList>
    </citation>
    <scope>NUCLEOTIDE SEQUENCE</scope>
</reference>